<dbReference type="EMBL" id="CP009245">
    <property type="protein sequence ID" value="APT85341.1"/>
    <property type="molecule type" value="Genomic_DNA"/>
</dbReference>
<gene>
    <name evidence="2" type="ORF">CAQU_10040</name>
</gene>
<sequence length="61" mass="6607">MVFQSGITPNLHVYDSQEDGSITPIPFSAPPDTSDLDGYEPHLHAVADESPNDPDELDNTP</sequence>
<protein>
    <submittedName>
        <fullName evidence="2">Uncharacterized protein</fullName>
    </submittedName>
</protein>
<reference evidence="2 3" key="1">
    <citation type="submission" date="2014-08" db="EMBL/GenBank/DDBJ databases">
        <title>Complete genome sequence of Corynebacterium aquilae S-613T(T) (=DSM 44791(T)), isolated from the choana of a healthy golden eagle.</title>
        <authorList>
            <person name="Ruckert C."/>
            <person name="Albersmeier A."/>
            <person name="Winkler A."/>
            <person name="Kalinowski J."/>
        </authorList>
    </citation>
    <scope>NUCLEOTIDE SEQUENCE [LARGE SCALE GENOMIC DNA]</scope>
    <source>
        <strain evidence="2 3">S-613</strain>
    </source>
</reference>
<accession>A0A1L7CHK3</accession>
<evidence type="ECO:0000256" key="1">
    <source>
        <dbReference type="SAM" id="MobiDB-lite"/>
    </source>
</evidence>
<dbReference type="Proteomes" id="UP000185478">
    <property type="component" value="Chromosome"/>
</dbReference>
<organism evidence="2 3">
    <name type="scientific">Corynebacterium aquilae DSM 44791</name>
    <dbReference type="NCBI Taxonomy" id="1431546"/>
    <lineage>
        <taxon>Bacteria</taxon>
        <taxon>Bacillati</taxon>
        <taxon>Actinomycetota</taxon>
        <taxon>Actinomycetes</taxon>
        <taxon>Mycobacteriales</taxon>
        <taxon>Corynebacteriaceae</taxon>
        <taxon>Corynebacterium</taxon>
    </lineage>
</organism>
<dbReference type="AlphaFoldDB" id="A0A1L7CHK3"/>
<evidence type="ECO:0000313" key="3">
    <source>
        <dbReference type="Proteomes" id="UP000185478"/>
    </source>
</evidence>
<feature type="compositionally biased region" description="Acidic residues" evidence="1">
    <location>
        <begin position="50"/>
        <end position="61"/>
    </location>
</feature>
<proteinExistence type="predicted"/>
<evidence type="ECO:0000313" key="2">
    <source>
        <dbReference type="EMBL" id="APT85341.1"/>
    </source>
</evidence>
<feature type="region of interest" description="Disordered" evidence="1">
    <location>
        <begin position="1"/>
        <end position="61"/>
    </location>
</feature>
<keyword evidence="3" id="KW-1185">Reference proteome</keyword>
<name>A0A1L7CHK3_9CORY</name>
<dbReference type="KEGG" id="caqu:CAQU_10040"/>